<name>A0A6P1TMG9_9FIRM</name>
<dbReference type="KEGG" id="anr:Ana3638_08870"/>
<dbReference type="SUPFAM" id="SSF48452">
    <property type="entry name" value="TPR-like"/>
    <property type="match status" value="1"/>
</dbReference>
<dbReference type="PANTHER" id="PTHR43630:SF2">
    <property type="entry name" value="GLYCOSYLTRANSFERASE"/>
    <property type="match status" value="1"/>
</dbReference>
<dbReference type="InterPro" id="IPR019734">
    <property type="entry name" value="TPR_rpt"/>
</dbReference>
<accession>A0A6P1TMG9</accession>
<organism evidence="1 2">
    <name type="scientific">Anaerocolumna sedimenticola</name>
    <dbReference type="NCBI Taxonomy" id="2696063"/>
    <lineage>
        <taxon>Bacteria</taxon>
        <taxon>Bacillati</taxon>
        <taxon>Bacillota</taxon>
        <taxon>Clostridia</taxon>
        <taxon>Lachnospirales</taxon>
        <taxon>Lachnospiraceae</taxon>
        <taxon>Anaerocolumna</taxon>
    </lineage>
</organism>
<dbReference type="EMBL" id="CP048000">
    <property type="protein sequence ID" value="QHQ60865.1"/>
    <property type="molecule type" value="Genomic_DNA"/>
</dbReference>
<dbReference type="SUPFAM" id="SSF53448">
    <property type="entry name" value="Nucleotide-diphospho-sugar transferases"/>
    <property type="match status" value="1"/>
</dbReference>
<dbReference type="SMART" id="SM00028">
    <property type="entry name" value="TPR"/>
    <property type="match status" value="3"/>
</dbReference>
<evidence type="ECO:0000313" key="2">
    <source>
        <dbReference type="Proteomes" id="UP000464314"/>
    </source>
</evidence>
<dbReference type="PANTHER" id="PTHR43630">
    <property type="entry name" value="POLY-BETA-1,6-N-ACETYL-D-GLUCOSAMINE SYNTHASE"/>
    <property type="match status" value="1"/>
</dbReference>
<dbReference type="Gene3D" id="1.25.40.10">
    <property type="entry name" value="Tetratricopeptide repeat domain"/>
    <property type="match status" value="1"/>
</dbReference>
<keyword evidence="1" id="KW-0808">Transferase</keyword>
<dbReference type="RefSeq" id="WP_161837695.1">
    <property type="nucleotide sequence ID" value="NZ_CP048000.1"/>
</dbReference>
<dbReference type="AlphaFoldDB" id="A0A6P1TMG9"/>
<reference evidence="1 2" key="1">
    <citation type="submission" date="2020-01" db="EMBL/GenBank/DDBJ databases">
        <title>Genome analysis of Anaerocolumna sp. CBA3638.</title>
        <authorList>
            <person name="Kim J."/>
            <person name="Roh S.W."/>
        </authorList>
    </citation>
    <scope>NUCLEOTIDE SEQUENCE [LARGE SCALE GENOMIC DNA]</scope>
    <source>
        <strain evidence="1 2">CBA3638</strain>
    </source>
</reference>
<dbReference type="Proteomes" id="UP000464314">
    <property type="component" value="Chromosome"/>
</dbReference>
<dbReference type="Gene3D" id="3.90.550.10">
    <property type="entry name" value="Spore Coat Polysaccharide Biosynthesis Protein SpsA, Chain A"/>
    <property type="match status" value="1"/>
</dbReference>
<evidence type="ECO:0000313" key="1">
    <source>
        <dbReference type="EMBL" id="QHQ60865.1"/>
    </source>
</evidence>
<sequence>MNKYKVCVYAICKNEEKFVDRWMDSMSEADLIVVTDTGSNDKTTEKLLSRGAYVYVEQINPWRFDTARNLSLDHVPADVDICVCTDLDELFEKGWRTHLEQSWTPDAKSGKYIYNWSLKPDGSPDIQMYYSKIHVRQGFKWIHPVHEWLSYYGKEPLKTVIINGMVLNHYPDNTKSRKSYLPLLELAVDEDPEGSRVTYYLGREYMYNREWLKCIDTLKRYLTLPSSVWKEERCAAMRWIANSYFQLKDLKQAYSWFFRAIAETPDMRDPYVECAKTAYLKTDWPMAFFMSEEALKIKEKSKSFVNMGYCWDYTPHDLAAISCYRLGMYERAKQHAEAAIEISPFDERLKKNLQLIERKL</sequence>
<gene>
    <name evidence="1" type="ORF">Ana3638_08870</name>
</gene>
<dbReference type="GO" id="GO:0016740">
    <property type="term" value="F:transferase activity"/>
    <property type="evidence" value="ECO:0007669"/>
    <property type="project" value="UniProtKB-KW"/>
</dbReference>
<dbReference type="InterPro" id="IPR029044">
    <property type="entry name" value="Nucleotide-diphossugar_trans"/>
</dbReference>
<protein>
    <submittedName>
        <fullName evidence="1">Glycosyl transferase family 2</fullName>
    </submittedName>
</protein>
<proteinExistence type="predicted"/>
<keyword evidence="2" id="KW-1185">Reference proteome</keyword>
<dbReference type="InterPro" id="IPR011990">
    <property type="entry name" value="TPR-like_helical_dom_sf"/>
</dbReference>